<dbReference type="InterPro" id="IPR036770">
    <property type="entry name" value="Ankyrin_rpt-contain_sf"/>
</dbReference>
<dbReference type="Pfam" id="PF12796">
    <property type="entry name" value="Ank_2"/>
    <property type="match status" value="2"/>
</dbReference>
<feature type="repeat" description="TPR" evidence="4">
    <location>
        <begin position="258"/>
        <end position="291"/>
    </location>
</feature>
<dbReference type="InterPro" id="IPR002110">
    <property type="entry name" value="Ankyrin_rpt"/>
</dbReference>
<keyword evidence="2 4" id="KW-0802">TPR repeat</keyword>
<keyword evidence="1" id="KW-0677">Repeat</keyword>
<dbReference type="OrthoDB" id="20872at2759"/>
<dbReference type="InterPro" id="IPR011990">
    <property type="entry name" value="TPR-like_helical_dom_sf"/>
</dbReference>
<dbReference type="AlphaFoldDB" id="A0A835HUJ9"/>
<dbReference type="SUPFAM" id="SSF48403">
    <property type="entry name" value="Ankyrin repeat"/>
    <property type="match status" value="2"/>
</dbReference>
<dbReference type="Pfam" id="PF25575">
    <property type="entry name" value="TPR_BSK1_C"/>
    <property type="match status" value="1"/>
</dbReference>
<dbReference type="Pfam" id="PF07719">
    <property type="entry name" value="TPR_2"/>
    <property type="match status" value="1"/>
</dbReference>
<name>A0A835HUJ9_9MAGN</name>
<reference evidence="6 7" key="1">
    <citation type="submission" date="2020-10" db="EMBL/GenBank/DDBJ databases">
        <title>The Coptis chinensis genome and diversification of protoberbering-type alkaloids.</title>
        <authorList>
            <person name="Wang B."/>
            <person name="Shu S."/>
            <person name="Song C."/>
            <person name="Liu Y."/>
        </authorList>
    </citation>
    <scope>NUCLEOTIDE SEQUENCE [LARGE SCALE GENOMIC DNA]</scope>
    <source>
        <strain evidence="6">HL-2020</strain>
        <tissue evidence="6">Leaf</tissue>
    </source>
</reference>
<dbReference type="Gene3D" id="1.25.40.20">
    <property type="entry name" value="Ankyrin repeat-containing domain"/>
    <property type="match status" value="3"/>
</dbReference>
<dbReference type="InterPro" id="IPR019734">
    <property type="entry name" value="TPR_rpt"/>
</dbReference>
<evidence type="ECO:0000313" key="7">
    <source>
        <dbReference type="Proteomes" id="UP000631114"/>
    </source>
</evidence>
<dbReference type="PROSITE" id="PS50088">
    <property type="entry name" value="ANK_REPEAT"/>
    <property type="match status" value="3"/>
</dbReference>
<gene>
    <name evidence="6" type="ORF">IFM89_021327</name>
</gene>
<organism evidence="6 7">
    <name type="scientific">Coptis chinensis</name>
    <dbReference type="NCBI Taxonomy" id="261450"/>
    <lineage>
        <taxon>Eukaryota</taxon>
        <taxon>Viridiplantae</taxon>
        <taxon>Streptophyta</taxon>
        <taxon>Embryophyta</taxon>
        <taxon>Tracheophyta</taxon>
        <taxon>Spermatophyta</taxon>
        <taxon>Magnoliopsida</taxon>
        <taxon>Ranunculales</taxon>
        <taxon>Ranunculaceae</taxon>
        <taxon>Coptidoideae</taxon>
        <taxon>Coptis</taxon>
    </lineage>
</organism>
<dbReference type="Gene3D" id="1.25.40.10">
    <property type="entry name" value="Tetratricopeptide repeat domain"/>
    <property type="match status" value="3"/>
</dbReference>
<dbReference type="SMART" id="SM00028">
    <property type="entry name" value="TPR"/>
    <property type="match status" value="9"/>
</dbReference>
<proteinExistence type="predicted"/>
<evidence type="ECO:0000256" key="3">
    <source>
        <dbReference type="PROSITE-ProRule" id="PRU00023"/>
    </source>
</evidence>
<feature type="repeat" description="TPR" evidence="4">
    <location>
        <begin position="603"/>
        <end position="636"/>
    </location>
</feature>
<feature type="repeat" description="TPR" evidence="4">
    <location>
        <begin position="899"/>
        <end position="932"/>
    </location>
</feature>
<dbReference type="PROSITE" id="PS50005">
    <property type="entry name" value="TPR"/>
    <property type="match status" value="3"/>
</dbReference>
<dbReference type="EMBL" id="JADFTS010000005">
    <property type="protein sequence ID" value="KAF9606001.1"/>
    <property type="molecule type" value="Genomic_DNA"/>
</dbReference>
<dbReference type="SUPFAM" id="SSF48452">
    <property type="entry name" value="TPR-like"/>
    <property type="match status" value="2"/>
</dbReference>
<keyword evidence="7" id="KW-1185">Reference proteome</keyword>
<dbReference type="PANTHER" id="PTHR46224">
    <property type="entry name" value="ANKYRIN REPEAT FAMILY PROTEIN"/>
    <property type="match status" value="1"/>
</dbReference>
<feature type="repeat" description="ANK" evidence="3">
    <location>
        <begin position="407"/>
        <end position="439"/>
    </location>
</feature>
<dbReference type="PANTHER" id="PTHR46224:SF6">
    <property type="entry name" value="ANKYRIN REPEAT FAMILY PROTEIN"/>
    <property type="match status" value="1"/>
</dbReference>
<dbReference type="InterPro" id="IPR013105">
    <property type="entry name" value="TPR_2"/>
</dbReference>
<evidence type="ECO:0000313" key="6">
    <source>
        <dbReference type="EMBL" id="KAF9606001.1"/>
    </source>
</evidence>
<accession>A0A835HUJ9</accession>
<dbReference type="InterPro" id="IPR058209">
    <property type="entry name" value="TPR_BSK1_C"/>
</dbReference>
<dbReference type="SMART" id="SM00248">
    <property type="entry name" value="ANK"/>
    <property type="match status" value="8"/>
</dbReference>
<evidence type="ECO:0000256" key="1">
    <source>
        <dbReference type="ARBA" id="ARBA00022737"/>
    </source>
</evidence>
<feature type="repeat" description="ANK" evidence="3">
    <location>
        <begin position="733"/>
        <end position="765"/>
    </location>
</feature>
<dbReference type="Proteomes" id="UP000631114">
    <property type="component" value="Unassembled WGS sequence"/>
</dbReference>
<keyword evidence="3" id="KW-0040">ANK repeat</keyword>
<evidence type="ECO:0000256" key="4">
    <source>
        <dbReference type="PROSITE-ProRule" id="PRU00339"/>
    </source>
</evidence>
<protein>
    <recommendedName>
        <fullName evidence="5">Serine/threonine-protein kinase BSK1-like TPR repeats domain-containing protein</fullName>
    </recommendedName>
</protein>
<evidence type="ECO:0000259" key="5">
    <source>
        <dbReference type="Pfam" id="PF25575"/>
    </source>
</evidence>
<dbReference type="PROSITE" id="PS50297">
    <property type="entry name" value="ANK_REP_REGION"/>
    <property type="match status" value="3"/>
</dbReference>
<feature type="repeat" description="ANK" evidence="3">
    <location>
        <begin position="373"/>
        <end position="395"/>
    </location>
</feature>
<sequence length="965" mass="107729">MYKEVKDIFGYSEGVLPLKLRGYEKLGLSASTVVLSVDPTSVRRPTVTKTSVLKLLDASSRGNLRRFKKLAKELAEEEGKGIAETVANAKNKLGLSSLHMAAASGILSNVKYLIDGLKLDVDDKDGKEFCVGVWAWGSKELVSCYICNKKKDTKKGEDIRYEDSISESERGISSDLDIEELRKAKAKENFNEAKSQGETAFGKKEYLLATKWYSMATTLDPSDATVYSNRSLCYALLKEGEAALADAKACINLKPEWPKGYYRAGAAWNVLKEFDQAAAAFSKALELDRGNREIQNAFHWTWISKQQNHLMFLNMNVPQSSTALIEKIDLTPDEKFLETANFGSLTRFKKLAKQLDVNGKGLAETVANVRNHHGLSSLHYAALNGQLELLKYMIDDLKLDVDTRTYKDGTPLLYACLGGQFEAAVYLLEKGANPNIQDNIGVSPLHNAAFQGLMINFIPIERDSLARFLFGEENIVVTGKEVEWKIKTILTCLSGYLPNLSPPPTRTPIFASVLAGSLPCLKLLAERDLKSRENFAVVKSQGQDAFRKKDYVLAMNWYTRAISLDVSDATVLSNRSLCLARLKEGESAVSDANECIRLKPYWSKGYYRAGAAWTILEDFDQAARAFRRALELEPENKELKKAFQEAEAKRRQGRIERTRRLLGAAIAGNLRDLKKAVAELGDYQGKELGKRVIKVKDDNGINALHFAAAEGKFIICKYLIDELEIDVDIKDPKGATPLLHASLGGFLSTAVYLLLKGADPNVRNDSGFAPLHYAAFEGGLFDETDFVLIYKFQPNLYFNHVSTPLVASILAQSLRCVKLFIERRLKAEQGLEEAKQKGEEAFLKKDYLTAITWYTKAIFENPLDATMLSNRSLCWARLKEGDRALSDAQACVMLKPEWPKAYYREGAAWNILEKFDQAADAFCKGLKVAPENKELQNAFQEAVQARMKSMKVTQGRETTQIVNQT</sequence>
<evidence type="ECO:0000256" key="2">
    <source>
        <dbReference type="ARBA" id="ARBA00022803"/>
    </source>
</evidence>
<feature type="domain" description="Serine/threonine-protein kinase BSK1-like TPR repeats" evidence="5">
    <location>
        <begin position="830"/>
        <end position="903"/>
    </location>
</feature>
<dbReference type="InterPro" id="IPR051616">
    <property type="entry name" value="Cul2-RING_E3_ligase_SR"/>
</dbReference>
<comment type="caution">
    <text evidence="6">The sequence shown here is derived from an EMBL/GenBank/DDBJ whole genome shotgun (WGS) entry which is preliminary data.</text>
</comment>
<dbReference type="PROSITE" id="PS50293">
    <property type="entry name" value="TPR_REGION"/>
    <property type="match status" value="1"/>
</dbReference>